<comment type="caution">
    <text evidence="1">The sequence shown here is derived from an EMBL/GenBank/DDBJ whole genome shotgun (WGS) entry which is preliminary data.</text>
</comment>
<dbReference type="HOGENOM" id="CLU_3028100_0_0_10"/>
<organism evidence="1 2">
    <name type="scientific">Paraprevotella clara YIT 11840</name>
    <dbReference type="NCBI Taxonomy" id="762968"/>
    <lineage>
        <taxon>Bacteria</taxon>
        <taxon>Pseudomonadati</taxon>
        <taxon>Bacteroidota</taxon>
        <taxon>Bacteroidia</taxon>
        <taxon>Bacteroidales</taxon>
        <taxon>Prevotellaceae</taxon>
        <taxon>Paraprevotella</taxon>
    </lineage>
</organism>
<dbReference type="EMBL" id="AFFY01000045">
    <property type="protein sequence ID" value="EHG99103.1"/>
    <property type="molecule type" value="Genomic_DNA"/>
</dbReference>
<name>G5STL0_9BACT</name>
<evidence type="ECO:0000313" key="2">
    <source>
        <dbReference type="Proteomes" id="UP000003598"/>
    </source>
</evidence>
<dbReference type="AlphaFoldDB" id="G5STL0"/>
<keyword evidence="2" id="KW-1185">Reference proteome</keyword>
<sequence>MKGECRDKRKTKFFKFGYAEPYLIFVETKIRKGGILRIQNRLNFCAPNDFSFSGD</sequence>
<reference evidence="1 2" key="1">
    <citation type="submission" date="2011-03" db="EMBL/GenBank/DDBJ databases">
        <authorList>
            <person name="Weinstock G."/>
            <person name="Sodergren E."/>
            <person name="Clifton S."/>
            <person name="Fulton L."/>
            <person name="Fulton B."/>
            <person name="Courtney L."/>
            <person name="Fronick C."/>
            <person name="Harrison M."/>
            <person name="Strong C."/>
            <person name="Farmer C."/>
            <person name="Delahaunty K."/>
            <person name="Markovic C."/>
            <person name="Hall O."/>
            <person name="Minx P."/>
            <person name="Tomlinson C."/>
            <person name="Mitreva M."/>
            <person name="Hou S."/>
            <person name="Chen J."/>
            <person name="Wollam A."/>
            <person name="Pepin K.H."/>
            <person name="Johnson M."/>
            <person name="Bhonagiri V."/>
            <person name="Zhang X."/>
            <person name="Suruliraj S."/>
            <person name="Warren W."/>
            <person name="Chinwalla A."/>
            <person name="Mardis E.R."/>
            <person name="Wilson R.K."/>
        </authorList>
    </citation>
    <scope>NUCLEOTIDE SEQUENCE [LARGE SCALE GENOMIC DNA]</scope>
    <source>
        <strain evidence="1 2">YIT 11840</strain>
    </source>
</reference>
<gene>
    <name evidence="1" type="ORF">HMPREF9441_02715</name>
</gene>
<evidence type="ECO:0000313" key="1">
    <source>
        <dbReference type="EMBL" id="EHG99103.1"/>
    </source>
</evidence>
<proteinExistence type="predicted"/>
<protein>
    <submittedName>
        <fullName evidence="1">Uncharacterized protein</fullName>
    </submittedName>
</protein>
<accession>G5STL0</accession>
<dbReference type="Proteomes" id="UP000003598">
    <property type="component" value="Unassembled WGS sequence"/>
</dbReference>
<dbReference type="STRING" id="762968.HMPREF9441_02715"/>